<dbReference type="PANTHER" id="PTHR35527:SF2">
    <property type="entry name" value="HYDROLASE"/>
    <property type="match status" value="1"/>
</dbReference>
<evidence type="ECO:0000256" key="2">
    <source>
        <dbReference type="ARBA" id="ARBA00022801"/>
    </source>
</evidence>
<dbReference type="EMBL" id="DXEM01000014">
    <property type="protein sequence ID" value="HIX67394.1"/>
    <property type="molecule type" value="Genomic_DNA"/>
</dbReference>
<reference evidence="4" key="1">
    <citation type="journal article" date="2021" name="PeerJ">
        <title>Extensive microbial diversity within the chicken gut microbiome revealed by metagenomics and culture.</title>
        <authorList>
            <person name="Gilroy R."/>
            <person name="Ravi A."/>
            <person name="Getino M."/>
            <person name="Pursley I."/>
            <person name="Horton D.L."/>
            <person name="Alikhan N.F."/>
            <person name="Baker D."/>
            <person name="Gharbi K."/>
            <person name="Hall N."/>
            <person name="Watson M."/>
            <person name="Adriaenssens E.M."/>
            <person name="Foster-Nyarko E."/>
            <person name="Jarju S."/>
            <person name="Secka A."/>
            <person name="Antonio M."/>
            <person name="Oren A."/>
            <person name="Chaudhuri R.R."/>
            <person name="La Ragione R."/>
            <person name="Hildebrand F."/>
            <person name="Pallen M.J."/>
        </authorList>
    </citation>
    <scope>NUCLEOTIDE SEQUENCE</scope>
    <source>
        <strain evidence="4">CHK191-13928</strain>
    </source>
</reference>
<proteinExistence type="inferred from homology"/>
<sequence>MKKQERRMEAGCSALSWITEDGKCLWGRNLDYDRIAKGSCAAYLPKETSYYTWGSSIDENLEEENHRKSRYACAGIGFFEMSSTPVLYEGINEEGLMGGQLYYREFAVYHQQARPETTKLQPPFLVFHLLAQCKNIQEVVQVMEHAVTLMDTKLLGTIAPLHWAFCDRTGEMVIIEPDKERLNIYRNTIGVMTNSPGYPWHRLNLLNYAGLRNFDYETANLDETLRQCFSGSGAQGLPGDFSSPSRFLRLAFLKRYGKKGKNEEEGIAYLFRALQNVAFPIGAVKVSEQENLTEYDREIEPYDYTVYTSVMCAQSLRFYWTTYRNQNIRYLDLKHMMGSSQMFQFPLGKEPDFQCLSQGIKANA</sequence>
<feature type="domain" description="Choloylglycine hydrolase/NAAA C-terminal" evidence="3">
    <location>
        <begin position="12"/>
        <end position="335"/>
    </location>
</feature>
<keyword evidence="2 4" id="KW-0378">Hydrolase</keyword>
<dbReference type="GO" id="GO:0016787">
    <property type="term" value="F:hydrolase activity"/>
    <property type="evidence" value="ECO:0007669"/>
    <property type="project" value="UniProtKB-KW"/>
</dbReference>
<organism evidence="4 5">
    <name type="scientific">Candidatus Anaerostipes excrementavium</name>
    <dbReference type="NCBI Taxonomy" id="2838463"/>
    <lineage>
        <taxon>Bacteria</taxon>
        <taxon>Bacillati</taxon>
        <taxon>Bacillota</taxon>
        <taxon>Clostridia</taxon>
        <taxon>Lachnospirales</taxon>
        <taxon>Lachnospiraceae</taxon>
        <taxon>Anaerostipes</taxon>
    </lineage>
</organism>
<reference evidence="4" key="2">
    <citation type="submission" date="2021-04" db="EMBL/GenBank/DDBJ databases">
        <authorList>
            <person name="Gilroy R."/>
        </authorList>
    </citation>
    <scope>NUCLEOTIDE SEQUENCE</scope>
    <source>
        <strain evidence="4">CHK191-13928</strain>
    </source>
</reference>
<dbReference type="PANTHER" id="PTHR35527">
    <property type="entry name" value="CHOLOYLGLYCINE HYDROLASE"/>
    <property type="match status" value="1"/>
</dbReference>
<accession>A0A9D2B9Q3</accession>
<evidence type="ECO:0000313" key="4">
    <source>
        <dbReference type="EMBL" id="HIX67394.1"/>
    </source>
</evidence>
<dbReference type="Gene3D" id="3.60.60.10">
    <property type="entry name" value="Penicillin V Acylase, Chain A"/>
    <property type="match status" value="1"/>
</dbReference>
<comment type="caution">
    <text evidence="4">The sequence shown here is derived from an EMBL/GenBank/DDBJ whole genome shotgun (WGS) entry which is preliminary data.</text>
</comment>
<comment type="similarity">
    <text evidence="1">Belongs to the peptidase C59 family.</text>
</comment>
<evidence type="ECO:0000259" key="3">
    <source>
        <dbReference type="Pfam" id="PF02275"/>
    </source>
</evidence>
<dbReference type="AlphaFoldDB" id="A0A9D2B9Q3"/>
<name>A0A9D2B9Q3_9FIRM</name>
<dbReference type="InterPro" id="IPR029055">
    <property type="entry name" value="Ntn_hydrolases_N"/>
</dbReference>
<protein>
    <submittedName>
        <fullName evidence="4">Linear amide C-N hydrolase</fullName>
    </submittedName>
</protein>
<dbReference type="InterPro" id="IPR052193">
    <property type="entry name" value="Peptidase_C59"/>
</dbReference>
<dbReference type="SUPFAM" id="SSF56235">
    <property type="entry name" value="N-terminal nucleophile aminohydrolases (Ntn hydrolases)"/>
    <property type="match status" value="1"/>
</dbReference>
<dbReference type="Pfam" id="PF02275">
    <property type="entry name" value="CBAH"/>
    <property type="match status" value="1"/>
</dbReference>
<dbReference type="InterPro" id="IPR029132">
    <property type="entry name" value="CBAH/NAAA_C"/>
</dbReference>
<dbReference type="Proteomes" id="UP000886721">
    <property type="component" value="Unassembled WGS sequence"/>
</dbReference>
<gene>
    <name evidence="4" type="ORF">H9735_04605</name>
</gene>
<evidence type="ECO:0000313" key="5">
    <source>
        <dbReference type="Proteomes" id="UP000886721"/>
    </source>
</evidence>
<evidence type="ECO:0000256" key="1">
    <source>
        <dbReference type="ARBA" id="ARBA00006625"/>
    </source>
</evidence>